<dbReference type="Pfam" id="PF00708">
    <property type="entry name" value="Acylphosphatase"/>
    <property type="match status" value="1"/>
</dbReference>
<dbReference type="PANTHER" id="PTHR47268:SF4">
    <property type="entry name" value="ACYLPHOSPHATASE"/>
    <property type="match status" value="1"/>
</dbReference>
<feature type="non-terminal residue" evidence="2">
    <location>
        <position position="1"/>
    </location>
</feature>
<dbReference type="InterPro" id="IPR020456">
    <property type="entry name" value="Acylphosphatase"/>
</dbReference>
<dbReference type="PROSITE" id="PS51160">
    <property type="entry name" value="ACYLPHOSPHATASE_3"/>
    <property type="match status" value="1"/>
</dbReference>
<gene>
    <name evidence="2" type="ORF">METZ01_LOCUS513298</name>
</gene>
<sequence>VQGVCFRDATKKKAIELGINGWVKNTPQGSVNVVAEGTEEQLSLFIDWLYIGPNYAKVEDVEVEWLKSKGLREFFSVRF</sequence>
<feature type="domain" description="Acylphosphatase-like" evidence="1">
    <location>
        <begin position="1"/>
        <end position="79"/>
    </location>
</feature>
<dbReference type="AlphaFoldDB" id="A0A383EV40"/>
<dbReference type="GO" id="GO:0003998">
    <property type="term" value="F:acylphosphatase activity"/>
    <property type="evidence" value="ECO:0007669"/>
    <property type="project" value="InterPro"/>
</dbReference>
<evidence type="ECO:0000313" key="2">
    <source>
        <dbReference type="EMBL" id="SVE60444.1"/>
    </source>
</evidence>
<dbReference type="InterPro" id="IPR017968">
    <property type="entry name" value="Acylphosphatase_CS"/>
</dbReference>
<accession>A0A383EV40</accession>
<dbReference type="PANTHER" id="PTHR47268">
    <property type="entry name" value="ACYLPHOSPHATASE"/>
    <property type="match status" value="1"/>
</dbReference>
<reference evidence="2" key="1">
    <citation type="submission" date="2018-05" db="EMBL/GenBank/DDBJ databases">
        <authorList>
            <person name="Lanie J.A."/>
            <person name="Ng W.-L."/>
            <person name="Kazmierczak K.M."/>
            <person name="Andrzejewski T.M."/>
            <person name="Davidsen T.M."/>
            <person name="Wayne K.J."/>
            <person name="Tettelin H."/>
            <person name="Glass J.I."/>
            <person name="Rusch D."/>
            <person name="Podicherti R."/>
            <person name="Tsui H.-C.T."/>
            <person name="Winkler M.E."/>
        </authorList>
    </citation>
    <scope>NUCLEOTIDE SEQUENCE</scope>
</reference>
<proteinExistence type="predicted"/>
<evidence type="ECO:0000259" key="1">
    <source>
        <dbReference type="PROSITE" id="PS51160"/>
    </source>
</evidence>
<dbReference type="InterPro" id="IPR036046">
    <property type="entry name" value="Acylphosphatase-like_dom_sf"/>
</dbReference>
<dbReference type="Gene3D" id="3.30.70.100">
    <property type="match status" value="1"/>
</dbReference>
<organism evidence="2">
    <name type="scientific">marine metagenome</name>
    <dbReference type="NCBI Taxonomy" id="408172"/>
    <lineage>
        <taxon>unclassified sequences</taxon>
        <taxon>metagenomes</taxon>
        <taxon>ecological metagenomes</taxon>
    </lineage>
</organism>
<dbReference type="PROSITE" id="PS00151">
    <property type="entry name" value="ACYLPHOSPHATASE_2"/>
    <property type="match status" value="1"/>
</dbReference>
<dbReference type="InterPro" id="IPR001792">
    <property type="entry name" value="Acylphosphatase-like_dom"/>
</dbReference>
<name>A0A383EV40_9ZZZZ</name>
<dbReference type="EMBL" id="UINC01228922">
    <property type="protein sequence ID" value="SVE60444.1"/>
    <property type="molecule type" value="Genomic_DNA"/>
</dbReference>
<protein>
    <recommendedName>
        <fullName evidence="1">Acylphosphatase-like domain-containing protein</fullName>
    </recommendedName>
</protein>
<dbReference type="SUPFAM" id="SSF54975">
    <property type="entry name" value="Acylphosphatase/BLUF domain-like"/>
    <property type="match status" value="1"/>
</dbReference>